<evidence type="ECO:0000313" key="2">
    <source>
        <dbReference type="EMBL" id="BBX51170.1"/>
    </source>
</evidence>
<proteinExistence type="inferred from homology"/>
<organism evidence="2 3">
    <name type="scientific">Mycolicibacterium poriferae</name>
    <dbReference type="NCBI Taxonomy" id="39694"/>
    <lineage>
        <taxon>Bacteria</taxon>
        <taxon>Bacillati</taxon>
        <taxon>Actinomycetota</taxon>
        <taxon>Actinomycetes</taxon>
        <taxon>Mycobacteriales</taxon>
        <taxon>Mycobacteriaceae</taxon>
        <taxon>Mycolicibacterium</taxon>
    </lineage>
</organism>
<dbReference type="Pfam" id="PF00378">
    <property type="entry name" value="ECH_1"/>
    <property type="match status" value="1"/>
</dbReference>
<dbReference type="AlphaFoldDB" id="A0A6N4VAM4"/>
<keyword evidence="3" id="KW-1185">Reference proteome</keyword>
<gene>
    <name evidence="2" type="ORF">MPOR_21960</name>
</gene>
<accession>A0A6N4VAM4</accession>
<dbReference type="InterPro" id="IPR029045">
    <property type="entry name" value="ClpP/crotonase-like_dom_sf"/>
</dbReference>
<dbReference type="SUPFAM" id="SSF52096">
    <property type="entry name" value="ClpP/crotonase"/>
    <property type="match status" value="1"/>
</dbReference>
<reference evidence="2 3" key="1">
    <citation type="journal article" date="2019" name="Emerg. Microbes Infect.">
        <title>Comprehensive subspecies identification of 175 nontuberculous mycobacteria species based on 7547 genomic profiles.</title>
        <authorList>
            <person name="Matsumoto Y."/>
            <person name="Kinjo T."/>
            <person name="Motooka D."/>
            <person name="Nabeya D."/>
            <person name="Jung N."/>
            <person name="Uechi K."/>
            <person name="Horii T."/>
            <person name="Iida T."/>
            <person name="Fujita J."/>
            <person name="Nakamura S."/>
        </authorList>
    </citation>
    <scope>NUCLEOTIDE SEQUENCE [LARGE SCALE GENOMIC DNA]</scope>
    <source>
        <strain evidence="2 3">JCM 12603</strain>
    </source>
</reference>
<dbReference type="KEGG" id="mpof:MPOR_21960"/>
<dbReference type="PANTHER" id="PTHR43802:SF1">
    <property type="entry name" value="IP11341P-RELATED"/>
    <property type="match status" value="1"/>
</dbReference>
<dbReference type="NCBIfam" id="NF004840">
    <property type="entry name" value="PRK06190.1"/>
    <property type="match status" value="1"/>
</dbReference>
<name>A0A6N4VAM4_9MYCO</name>
<dbReference type="GO" id="GO:0003824">
    <property type="term" value="F:catalytic activity"/>
    <property type="evidence" value="ECO:0007669"/>
    <property type="project" value="UniProtKB-ARBA"/>
</dbReference>
<dbReference type="PANTHER" id="PTHR43802">
    <property type="entry name" value="ENOYL-COA HYDRATASE"/>
    <property type="match status" value="1"/>
</dbReference>
<dbReference type="Proteomes" id="UP000466785">
    <property type="component" value="Chromosome"/>
</dbReference>
<sequence length="277" mass="29158">MTEDHTVPAADPGQIVRTADPGQIVRTADRGPVRVITLNRPAARNALSGALNRALYAALTDADADEAVSAVVLTGTDPAFCAGVDLKEAARDGLRYFEEFQSHSCIAAVAAMHTPVVGAINGATFTGGLEIALGCDFLVASERAVFADTHARVGILPGGGMTARLPQLVGAAMARRLSMTGEVVDAVRAERIGLVTEVVPHERLLHRAVELATQIADVPRSTMRSLKRIYTTGSAAVTDPALAAEEAIAVAQHRDFDALEGTFRAVTQRNKEQMDPG</sequence>
<dbReference type="CDD" id="cd06558">
    <property type="entry name" value="crotonase-like"/>
    <property type="match status" value="1"/>
</dbReference>
<comment type="similarity">
    <text evidence="1">Belongs to the enoyl-CoA hydratase/isomerase family.</text>
</comment>
<dbReference type="Gene3D" id="3.90.226.10">
    <property type="entry name" value="2-enoyl-CoA Hydratase, Chain A, domain 1"/>
    <property type="match status" value="1"/>
</dbReference>
<dbReference type="InterPro" id="IPR001753">
    <property type="entry name" value="Enoyl-CoA_hydra/iso"/>
</dbReference>
<dbReference type="RefSeq" id="WP_163673665.1">
    <property type="nucleotide sequence ID" value="NZ_AP022570.1"/>
</dbReference>
<evidence type="ECO:0000313" key="3">
    <source>
        <dbReference type="Proteomes" id="UP000466785"/>
    </source>
</evidence>
<protein>
    <submittedName>
        <fullName evidence="2">Enoyl-CoA hydratase</fullName>
    </submittedName>
</protein>
<dbReference type="EMBL" id="AP022570">
    <property type="protein sequence ID" value="BBX51170.1"/>
    <property type="molecule type" value="Genomic_DNA"/>
</dbReference>
<evidence type="ECO:0000256" key="1">
    <source>
        <dbReference type="ARBA" id="ARBA00005254"/>
    </source>
</evidence>